<feature type="region of interest" description="Disordered" evidence="1">
    <location>
        <begin position="256"/>
        <end position="297"/>
    </location>
</feature>
<evidence type="ECO:0000259" key="3">
    <source>
        <dbReference type="Pfam" id="PF04677"/>
    </source>
</evidence>
<dbReference type="Pfam" id="PF04677">
    <property type="entry name" value="CwfJ_C_1"/>
    <property type="match status" value="1"/>
</dbReference>
<dbReference type="Pfam" id="PF04676">
    <property type="entry name" value="CwfJ_C_2"/>
    <property type="match status" value="1"/>
</dbReference>
<dbReference type="GO" id="GO:0071014">
    <property type="term" value="C:post-mRNA release spliceosomal complex"/>
    <property type="evidence" value="ECO:0007669"/>
    <property type="project" value="EnsemblFungi"/>
</dbReference>
<dbReference type="InterPro" id="IPR006767">
    <property type="entry name" value="Cwf19-like_C_dom-2"/>
</dbReference>
<gene>
    <name evidence="4" type="ORF">AAP_03815</name>
</gene>
<dbReference type="Proteomes" id="UP000242877">
    <property type="component" value="Unassembled WGS sequence"/>
</dbReference>
<evidence type="ECO:0000259" key="2">
    <source>
        <dbReference type="Pfam" id="PF04676"/>
    </source>
</evidence>
<dbReference type="GO" id="GO:0000974">
    <property type="term" value="C:Prp19 complex"/>
    <property type="evidence" value="ECO:0007669"/>
    <property type="project" value="EnsemblFungi"/>
</dbReference>
<dbReference type="InterPro" id="IPR040194">
    <property type="entry name" value="Cwf19-like"/>
</dbReference>
<dbReference type="SUPFAM" id="SSF54197">
    <property type="entry name" value="HIT-like"/>
    <property type="match status" value="1"/>
</dbReference>
<keyword evidence="5" id="KW-1185">Reference proteome</keyword>
<accession>A0A166NL28</accession>
<proteinExistence type="predicted"/>
<dbReference type="PANTHER" id="PTHR12072">
    <property type="entry name" value="CWF19, CELL CYCLE CONTROL PROTEIN"/>
    <property type="match status" value="1"/>
</dbReference>
<name>A0A166NL28_9EURO</name>
<dbReference type="GO" id="GO:0000398">
    <property type="term" value="P:mRNA splicing, via spliceosome"/>
    <property type="evidence" value="ECO:0007669"/>
    <property type="project" value="TreeGrafter"/>
</dbReference>
<evidence type="ECO:0000256" key="1">
    <source>
        <dbReference type="SAM" id="MobiDB-lite"/>
    </source>
</evidence>
<protein>
    <submittedName>
        <fullName evidence="4">CwfJ domain-containing protein</fullName>
    </submittedName>
</protein>
<dbReference type="SUPFAM" id="SSF56300">
    <property type="entry name" value="Metallo-dependent phosphatases"/>
    <property type="match status" value="1"/>
</dbReference>
<organism evidence="4 5">
    <name type="scientific">Ascosphaera apis ARSEF 7405</name>
    <dbReference type="NCBI Taxonomy" id="392613"/>
    <lineage>
        <taxon>Eukaryota</taxon>
        <taxon>Fungi</taxon>
        <taxon>Dikarya</taxon>
        <taxon>Ascomycota</taxon>
        <taxon>Pezizomycotina</taxon>
        <taxon>Eurotiomycetes</taxon>
        <taxon>Eurotiomycetidae</taxon>
        <taxon>Onygenales</taxon>
        <taxon>Ascosphaeraceae</taxon>
        <taxon>Ascosphaera</taxon>
    </lineage>
</organism>
<dbReference type="InterPro" id="IPR036265">
    <property type="entry name" value="HIT-like_sf"/>
</dbReference>
<dbReference type="OrthoDB" id="444325at2759"/>
<evidence type="ECO:0000313" key="5">
    <source>
        <dbReference type="Proteomes" id="UP000242877"/>
    </source>
</evidence>
<feature type="compositionally biased region" description="Polar residues" evidence="1">
    <location>
        <begin position="271"/>
        <end position="286"/>
    </location>
</feature>
<feature type="compositionally biased region" description="Low complexity" evidence="1">
    <location>
        <begin position="256"/>
        <end position="266"/>
    </location>
</feature>
<dbReference type="VEuPathDB" id="FungiDB:AAP_03815"/>
<feature type="domain" description="Cwf19-like C-terminal" evidence="3">
    <location>
        <begin position="291"/>
        <end position="420"/>
    </location>
</feature>
<dbReference type="AlphaFoldDB" id="A0A166NL28"/>
<dbReference type="EMBL" id="AZGZ01000016">
    <property type="protein sequence ID" value="KZZ90720.1"/>
    <property type="molecule type" value="Genomic_DNA"/>
</dbReference>
<evidence type="ECO:0000313" key="4">
    <source>
        <dbReference type="EMBL" id="KZZ90720.1"/>
    </source>
</evidence>
<dbReference type="InterPro" id="IPR029052">
    <property type="entry name" value="Metallo-depent_PP-like"/>
</dbReference>
<dbReference type="PANTHER" id="PTHR12072:SF4">
    <property type="entry name" value="CWF19-LIKE PROTEIN 1"/>
    <property type="match status" value="1"/>
</dbReference>
<reference evidence="4 5" key="1">
    <citation type="journal article" date="2016" name="Genome Biol. Evol.">
        <title>Divergent and convergent evolution of fungal pathogenicity.</title>
        <authorList>
            <person name="Shang Y."/>
            <person name="Xiao G."/>
            <person name="Zheng P."/>
            <person name="Cen K."/>
            <person name="Zhan S."/>
            <person name="Wang C."/>
        </authorList>
    </citation>
    <scope>NUCLEOTIDE SEQUENCE [LARGE SCALE GENOMIC DNA]</scope>
    <source>
        <strain evidence="4 5">ARSEF 7405</strain>
    </source>
</reference>
<sequence>MAVKIIVVGSANCSIRDVFTKLAKLQAKQGFAFAIILGDLFGDGTTEEQLNEIIALINGNISVPLPTYFTVGTHDLPIRVVEKLEKDNEVCPNLFYLGRRGSLKTSEGITIAALGGSFQSRPDAEKPSIYTAKYTQADARAITSSADILITSQWPKNIQRGSTVEIPSGSTAPTGEQCVADLCSALRPRYHFTSEADFFYEREPFFHLPQEDSPDVKHITRFINLAPYGNASKQKWLYAFTLDLEAPLPTVLPVGTTGTPLTVTAPKRPLDSQQESYSRFSRNSGRPQKRSRRGPSGPGECFFCLSNPNVETHLITSIGAESYITVAKGPLPTATTFPKLDFPGHMLIIPFSHCPTFEAIGDDDVRKTTMTEMNRYRHALHKMVCERSEGQLGSVTWEISRWNGIHVHWQFMPVPLSLIQDGLVESAFKVDAELAQYPKFEKTEGEDFSITQGDHFKVIITSTPRGDSGTADEWSHTTLTLPLSPEFRFDLQFGRRVMAKLLQLEARSNWKDNPQTKEEETEDAEAFRKAFEKYDFSLQEE</sequence>
<comment type="caution">
    <text evidence="4">The sequence shown here is derived from an EMBL/GenBank/DDBJ whole genome shotgun (WGS) entry which is preliminary data.</text>
</comment>
<dbReference type="GO" id="GO:0061632">
    <property type="term" value="F:RNA lariat debranching enzyme activator activity"/>
    <property type="evidence" value="ECO:0007669"/>
    <property type="project" value="TreeGrafter"/>
</dbReference>
<feature type="domain" description="Cwf19-like protein C-terminal" evidence="2">
    <location>
        <begin position="484"/>
        <end position="536"/>
    </location>
</feature>
<dbReference type="CDD" id="cd07380">
    <property type="entry name" value="MPP_CWF19_N"/>
    <property type="match status" value="1"/>
</dbReference>
<dbReference type="InterPro" id="IPR006768">
    <property type="entry name" value="Cwf19-like_C_dom-1"/>
</dbReference>